<organism evidence="1 2">
    <name type="scientific">Smallanthus sonchifolius</name>
    <dbReference type="NCBI Taxonomy" id="185202"/>
    <lineage>
        <taxon>Eukaryota</taxon>
        <taxon>Viridiplantae</taxon>
        <taxon>Streptophyta</taxon>
        <taxon>Embryophyta</taxon>
        <taxon>Tracheophyta</taxon>
        <taxon>Spermatophyta</taxon>
        <taxon>Magnoliopsida</taxon>
        <taxon>eudicotyledons</taxon>
        <taxon>Gunneridae</taxon>
        <taxon>Pentapetalae</taxon>
        <taxon>asterids</taxon>
        <taxon>campanulids</taxon>
        <taxon>Asterales</taxon>
        <taxon>Asteraceae</taxon>
        <taxon>Asteroideae</taxon>
        <taxon>Heliantheae alliance</taxon>
        <taxon>Millerieae</taxon>
        <taxon>Smallanthus</taxon>
    </lineage>
</organism>
<evidence type="ECO:0000313" key="1">
    <source>
        <dbReference type="EMBL" id="KAI3773820.1"/>
    </source>
</evidence>
<sequence length="157" mass="17262">MDITDDEAEEEDEAPEHEEDAEIVMAEEPEAPVEVELGVEAPVLVVRPPSFRPYHLCPGGALLMYTPKKQTLPPRKSKLAPAFGEEDTMLPLPPKRTRAADIVEDDDTSDEEPPLAFEVGGTSQPPLHVTADVEPEDVDPPTLAVRCETYDHQLEAL</sequence>
<dbReference type="Proteomes" id="UP001056120">
    <property type="component" value="Linkage Group LG16"/>
</dbReference>
<comment type="caution">
    <text evidence="1">The sequence shown here is derived from an EMBL/GenBank/DDBJ whole genome shotgun (WGS) entry which is preliminary data.</text>
</comment>
<evidence type="ECO:0000313" key="2">
    <source>
        <dbReference type="Proteomes" id="UP001056120"/>
    </source>
</evidence>
<proteinExistence type="predicted"/>
<gene>
    <name evidence="1" type="ORF">L1987_48355</name>
</gene>
<keyword evidence="2" id="KW-1185">Reference proteome</keyword>
<accession>A0ACB9FRS2</accession>
<reference evidence="1 2" key="2">
    <citation type="journal article" date="2022" name="Mol. Ecol. Resour.">
        <title>The genomes of chicory, endive, great burdock and yacon provide insights into Asteraceae paleo-polyploidization history and plant inulin production.</title>
        <authorList>
            <person name="Fan W."/>
            <person name="Wang S."/>
            <person name="Wang H."/>
            <person name="Wang A."/>
            <person name="Jiang F."/>
            <person name="Liu H."/>
            <person name="Zhao H."/>
            <person name="Xu D."/>
            <person name="Zhang Y."/>
        </authorList>
    </citation>
    <scope>NUCLEOTIDE SEQUENCE [LARGE SCALE GENOMIC DNA]</scope>
    <source>
        <strain evidence="2">cv. Yunnan</strain>
        <tissue evidence="1">Leaves</tissue>
    </source>
</reference>
<dbReference type="EMBL" id="CM042033">
    <property type="protein sequence ID" value="KAI3773820.1"/>
    <property type="molecule type" value="Genomic_DNA"/>
</dbReference>
<name>A0ACB9FRS2_9ASTR</name>
<reference evidence="2" key="1">
    <citation type="journal article" date="2022" name="Mol. Ecol. Resour.">
        <title>The genomes of chicory, endive, great burdock and yacon provide insights into Asteraceae palaeo-polyploidization history and plant inulin production.</title>
        <authorList>
            <person name="Fan W."/>
            <person name="Wang S."/>
            <person name="Wang H."/>
            <person name="Wang A."/>
            <person name="Jiang F."/>
            <person name="Liu H."/>
            <person name="Zhao H."/>
            <person name="Xu D."/>
            <person name="Zhang Y."/>
        </authorList>
    </citation>
    <scope>NUCLEOTIDE SEQUENCE [LARGE SCALE GENOMIC DNA]</scope>
    <source>
        <strain evidence="2">cv. Yunnan</strain>
    </source>
</reference>
<protein>
    <submittedName>
        <fullName evidence="1">Uncharacterized protein</fullName>
    </submittedName>
</protein>